<feature type="transmembrane region" description="Helical" evidence="10">
    <location>
        <begin position="95"/>
        <end position="118"/>
    </location>
</feature>
<reference evidence="13" key="1">
    <citation type="submission" date="2025-08" db="UniProtKB">
        <authorList>
            <consortium name="RefSeq"/>
        </authorList>
    </citation>
    <scope>IDENTIFICATION</scope>
    <source>
        <tissue evidence="13">Liver</tissue>
    </source>
</reference>
<dbReference type="OMA" id="VIREDPH"/>
<dbReference type="KEGG" id="pbi:103057860"/>
<comment type="similarity">
    <text evidence="9">Belongs to the G-protein coupled receptor 1 family.</text>
</comment>
<dbReference type="PROSITE" id="PS00237">
    <property type="entry name" value="G_PROTEIN_RECEP_F1_1"/>
    <property type="match status" value="1"/>
</dbReference>
<dbReference type="GO" id="GO:0004930">
    <property type="term" value="F:G protein-coupled receptor activity"/>
    <property type="evidence" value="ECO:0007669"/>
    <property type="project" value="UniProtKB-KW"/>
</dbReference>
<sequence>MGNQTAITEFALLGLSNDRQIQKFLFFIFLIIYTTTLLGNSLIIMVIRTQPGFHNPMFFFLSHLAFTDICYSSVTVPKMLENFTARQKTISRLGCITQIFFFTVFCCVDIFLLLAMAYDRYVAICDPLHYSTVMKKQMCKLLVRGAWLMALLDASLNTFPLTDLTFCRKSSINHYTCEQPELLSLSCSDSFPSYTVRLVSTFCFGFIPFLSMIISYIYIISSILKIRSAKGRSKAFSTCSSHLIVSSMFFLSAFFRYLKPSSSLTELDTVISIQYNILTPMLNPIIYSLKNQEIKSIIWKSFGKCR</sequence>
<evidence type="ECO:0000256" key="4">
    <source>
        <dbReference type="ARBA" id="ARBA00022989"/>
    </source>
</evidence>
<dbReference type="Proteomes" id="UP000695026">
    <property type="component" value="Unplaced"/>
</dbReference>
<dbReference type="SUPFAM" id="SSF81321">
    <property type="entry name" value="Family A G protein-coupled receptor-like"/>
    <property type="match status" value="1"/>
</dbReference>
<comment type="subcellular location">
    <subcellularLocation>
        <location evidence="1 10">Cell membrane</location>
        <topology evidence="1 10">Multi-pass membrane protein</topology>
    </subcellularLocation>
</comment>
<dbReference type="AlphaFoldDB" id="A0A9F2RB13"/>
<keyword evidence="10" id="KW-0552">Olfaction</keyword>
<evidence type="ECO:0000256" key="6">
    <source>
        <dbReference type="ARBA" id="ARBA00023136"/>
    </source>
</evidence>
<evidence type="ECO:0000256" key="7">
    <source>
        <dbReference type="ARBA" id="ARBA00023170"/>
    </source>
</evidence>
<evidence type="ECO:0000256" key="3">
    <source>
        <dbReference type="ARBA" id="ARBA00022692"/>
    </source>
</evidence>
<dbReference type="PROSITE" id="PS50262">
    <property type="entry name" value="G_PROTEIN_RECEP_F1_2"/>
    <property type="match status" value="1"/>
</dbReference>
<feature type="transmembrane region" description="Helical" evidence="10">
    <location>
        <begin position="24"/>
        <end position="47"/>
    </location>
</feature>
<keyword evidence="6 10" id="KW-0472">Membrane</keyword>
<dbReference type="GO" id="GO:0004984">
    <property type="term" value="F:olfactory receptor activity"/>
    <property type="evidence" value="ECO:0007669"/>
    <property type="project" value="InterPro"/>
</dbReference>
<dbReference type="PRINTS" id="PR00245">
    <property type="entry name" value="OLFACTORYR"/>
</dbReference>
<organism evidence="12 13">
    <name type="scientific">Python bivittatus</name>
    <name type="common">Burmese python</name>
    <name type="synonym">Python molurus bivittatus</name>
    <dbReference type="NCBI Taxonomy" id="176946"/>
    <lineage>
        <taxon>Eukaryota</taxon>
        <taxon>Metazoa</taxon>
        <taxon>Chordata</taxon>
        <taxon>Craniata</taxon>
        <taxon>Vertebrata</taxon>
        <taxon>Euteleostomi</taxon>
        <taxon>Lepidosauria</taxon>
        <taxon>Squamata</taxon>
        <taxon>Bifurcata</taxon>
        <taxon>Unidentata</taxon>
        <taxon>Episquamata</taxon>
        <taxon>Toxicofera</taxon>
        <taxon>Serpentes</taxon>
        <taxon>Henophidia</taxon>
        <taxon>Pythonidae</taxon>
        <taxon>Python</taxon>
    </lineage>
</organism>
<feature type="transmembrane region" description="Helical" evidence="10">
    <location>
        <begin position="198"/>
        <end position="219"/>
    </location>
</feature>
<dbReference type="InterPro" id="IPR017452">
    <property type="entry name" value="GPCR_Rhodpsn_7TM"/>
</dbReference>
<name>A0A9F2RB13_PYTBI</name>
<feature type="domain" description="G-protein coupled receptors family 1 profile" evidence="11">
    <location>
        <begin position="39"/>
        <end position="287"/>
    </location>
</feature>
<keyword evidence="2 10" id="KW-1003">Cell membrane</keyword>
<evidence type="ECO:0000313" key="13">
    <source>
        <dbReference type="RefSeq" id="XP_007442389.3"/>
    </source>
</evidence>
<evidence type="ECO:0000259" key="11">
    <source>
        <dbReference type="PROSITE" id="PS50262"/>
    </source>
</evidence>
<dbReference type="Gene3D" id="1.20.1070.10">
    <property type="entry name" value="Rhodopsin 7-helix transmembrane proteins"/>
    <property type="match status" value="1"/>
</dbReference>
<feature type="transmembrane region" description="Helical" evidence="10">
    <location>
        <begin position="53"/>
        <end position="74"/>
    </location>
</feature>
<keyword evidence="7 9" id="KW-0675">Receptor</keyword>
<dbReference type="PANTHER" id="PTHR48001">
    <property type="entry name" value="OLFACTORY RECEPTOR"/>
    <property type="match status" value="1"/>
</dbReference>
<dbReference type="PRINTS" id="PR00237">
    <property type="entry name" value="GPCRRHODOPSN"/>
</dbReference>
<dbReference type="OrthoDB" id="9042034at2759"/>
<dbReference type="FunFam" id="1.20.1070.10:FF:000015">
    <property type="entry name" value="Olfactory receptor"/>
    <property type="match status" value="1"/>
</dbReference>
<keyword evidence="3 9" id="KW-0812">Transmembrane</keyword>
<dbReference type="RefSeq" id="XP_007442389.3">
    <property type="nucleotide sequence ID" value="XM_007442327.3"/>
</dbReference>
<evidence type="ECO:0000256" key="2">
    <source>
        <dbReference type="ARBA" id="ARBA00022475"/>
    </source>
</evidence>
<gene>
    <name evidence="13" type="primary">LOC103057860</name>
</gene>
<evidence type="ECO:0000256" key="1">
    <source>
        <dbReference type="ARBA" id="ARBA00004651"/>
    </source>
</evidence>
<protein>
    <recommendedName>
        <fullName evidence="10">Olfactory receptor</fullName>
    </recommendedName>
</protein>
<keyword evidence="10" id="KW-0716">Sensory transduction</keyword>
<keyword evidence="8 9" id="KW-0807">Transducer</keyword>
<dbReference type="GO" id="GO:0005886">
    <property type="term" value="C:plasma membrane"/>
    <property type="evidence" value="ECO:0007669"/>
    <property type="project" value="UniProtKB-SubCell"/>
</dbReference>
<dbReference type="InterPro" id="IPR000276">
    <property type="entry name" value="GPCR_Rhodpsn"/>
</dbReference>
<accession>A0A9F2RB13</accession>
<feature type="transmembrane region" description="Helical" evidence="10">
    <location>
        <begin position="240"/>
        <end position="258"/>
    </location>
</feature>
<keyword evidence="4 10" id="KW-1133">Transmembrane helix</keyword>
<dbReference type="Pfam" id="PF13853">
    <property type="entry name" value="7tm_4"/>
    <property type="match status" value="1"/>
</dbReference>
<evidence type="ECO:0000256" key="5">
    <source>
        <dbReference type="ARBA" id="ARBA00023040"/>
    </source>
</evidence>
<dbReference type="GeneID" id="103057860"/>
<keyword evidence="5 9" id="KW-0297">G-protein coupled receptor</keyword>
<evidence type="ECO:0000256" key="9">
    <source>
        <dbReference type="RuleBase" id="RU000688"/>
    </source>
</evidence>
<feature type="transmembrane region" description="Helical" evidence="10">
    <location>
        <begin position="270"/>
        <end position="289"/>
    </location>
</feature>
<evidence type="ECO:0000313" key="12">
    <source>
        <dbReference type="Proteomes" id="UP000695026"/>
    </source>
</evidence>
<dbReference type="InterPro" id="IPR000725">
    <property type="entry name" value="Olfact_rcpt"/>
</dbReference>
<proteinExistence type="inferred from homology"/>
<evidence type="ECO:0000256" key="10">
    <source>
        <dbReference type="RuleBase" id="RU363047"/>
    </source>
</evidence>
<evidence type="ECO:0000256" key="8">
    <source>
        <dbReference type="ARBA" id="ARBA00023224"/>
    </source>
</evidence>
<keyword evidence="12" id="KW-1185">Reference proteome</keyword>